<evidence type="ECO:0000313" key="9">
    <source>
        <dbReference type="EMBL" id="KAG0671435.1"/>
    </source>
</evidence>
<dbReference type="InterPro" id="IPR016274">
    <property type="entry name" value="Histidine_acid_Pase_euk"/>
</dbReference>
<evidence type="ECO:0000256" key="4">
    <source>
        <dbReference type="ARBA" id="ARBA00022801"/>
    </source>
</evidence>
<feature type="disulfide bond" evidence="7">
    <location>
        <begin position="66"/>
        <end position="390"/>
    </location>
</feature>
<feature type="disulfide bond" evidence="7">
    <location>
        <begin position="418"/>
        <end position="426"/>
    </location>
</feature>
<evidence type="ECO:0000256" key="5">
    <source>
        <dbReference type="ARBA" id="ARBA00023180"/>
    </source>
</evidence>
<dbReference type="InterPro" id="IPR029033">
    <property type="entry name" value="His_PPase_superfam"/>
</dbReference>
<feature type="active site" description="Proton donor" evidence="6">
    <location>
        <position position="340"/>
    </location>
</feature>
<keyword evidence="10" id="KW-1185">Reference proteome</keyword>
<dbReference type="Proteomes" id="UP000750334">
    <property type="component" value="Unassembled WGS sequence"/>
</dbReference>
<dbReference type="SUPFAM" id="SSF53254">
    <property type="entry name" value="Phosphoglycerate mutase-like"/>
    <property type="match status" value="1"/>
</dbReference>
<evidence type="ECO:0000256" key="2">
    <source>
        <dbReference type="ARBA" id="ARBA00005375"/>
    </source>
</evidence>
<feature type="active site" description="Nucleophile" evidence="6">
    <location>
        <position position="77"/>
    </location>
</feature>
<dbReference type="AlphaFoldDB" id="A0A9P6WDP0"/>
<dbReference type="EMBL" id="PUHR01000012">
    <property type="protein sequence ID" value="KAG0671435.1"/>
    <property type="molecule type" value="Genomic_DNA"/>
</dbReference>
<dbReference type="PANTHER" id="PTHR20963:SF18">
    <property type="entry name" value="ACID PHOSPHATASE PHO11-RELATED"/>
    <property type="match status" value="1"/>
</dbReference>
<dbReference type="CDD" id="cd07061">
    <property type="entry name" value="HP_HAP_like"/>
    <property type="match status" value="1"/>
</dbReference>
<keyword evidence="5" id="KW-0325">Glycoprotein</keyword>
<dbReference type="PIRSF" id="PIRSF000894">
    <property type="entry name" value="Acid_phosphatase"/>
    <property type="match status" value="1"/>
</dbReference>
<proteinExistence type="inferred from homology"/>
<dbReference type="Pfam" id="PF00328">
    <property type="entry name" value="His_Phos_2"/>
    <property type="match status" value="1"/>
</dbReference>
<dbReference type="InterPro" id="IPR033379">
    <property type="entry name" value="Acid_Pase_AS"/>
</dbReference>
<feature type="disulfide bond" evidence="7">
    <location>
        <begin position="264"/>
        <end position="277"/>
    </location>
</feature>
<dbReference type="PROSITE" id="PS00778">
    <property type="entry name" value="HIS_ACID_PHOSPHAT_2"/>
    <property type="match status" value="1"/>
</dbReference>
<keyword evidence="8" id="KW-0732">Signal</keyword>
<reference evidence="9 10" key="1">
    <citation type="submission" date="2020-11" db="EMBL/GenBank/DDBJ databases">
        <title>Kefir isolates.</title>
        <authorList>
            <person name="Marcisauskas S."/>
            <person name="Kim Y."/>
            <person name="Blasche S."/>
        </authorList>
    </citation>
    <scope>NUCLEOTIDE SEQUENCE [LARGE SCALE GENOMIC DNA]</scope>
    <source>
        <strain evidence="9 10">OG2</strain>
    </source>
</reference>
<accession>A0A9P6WDP0</accession>
<dbReference type="OrthoDB" id="6509975at2759"/>
<dbReference type="Gene3D" id="3.40.50.1240">
    <property type="entry name" value="Phosphoglycerate mutase-like"/>
    <property type="match status" value="1"/>
</dbReference>
<gene>
    <name evidence="9" type="ORF">C6P45_000602</name>
</gene>
<dbReference type="GO" id="GO:0009277">
    <property type="term" value="C:fungal-type cell wall"/>
    <property type="evidence" value="ECO:0007669"/>
    <property type="project" value="TreeGrafter"/>
</dbReference>
<name>A0A9P6WDP0_MAUEX</name>
<comment type="catalytic activity">
    <reaction evidence="1">
        <text>a phosphate monoester + H2O = an alcohol + phosphate</text>
        <dbReference type="Rhea" id="RHEA:15017"/>
        <dbReference type="ChEBI" id="CHEBI:15377"/>
        <dbReference type="ChEBI" id="CHEBI:30879"/>
        <dbReference type="ChEBI" id="CHEBI:43474"/>
        <dbReference type="ChEBI" id="CHEBI:67140"/>
        <dbReference type="EC" id="3.1.3.2"/>
    </reaction>
</comment>
<evidence type="ECO:0000256" key="7">
    <source>
        <dbReference type="PIRSR" id="PIRSR000894-2"/>
    </source>
</evidence>
<dbReference type="InterPro" id="IPR000560">
    <property type="entry name" value="His_Pase_clade-2"/>
</dbReference>
<keyword evidence="7" id="KW-1015">Disulfide bond</keyword>
<keyword evidence="4" id="KW-0378">Hydrolase</keyword>
<evidence type="ECO:0000256" key="1">
    <source>
        <dbReference type="ARBA" id="ARBA00000032"/>
    </source>
</evidence>
<dbReference type="EC" id="3.1.3.2" evidence="3"/>
<comment type="similarity">
    <text evidence="2">Belongs to the histidine acid phosphatase family.</text>
</comment>
<sequence length="477" mass="53907">MLISVLFLYHTLFGLSKAIAIKSPYPYNDISKVGTQQDLFKYLDGSAPYVSFPVNTSISKEVPEGCKMTQVQLFARHGERYPSTSAGKRILKIWNKLSNFTGRFNGTLSFLNDDYTFFLNPENLELLVSENNTLNPANPYLGSLDAERHAEEFLAQYSDLLTKGGNLTVFASSSRRVHDTAQDFIQALGNSYNVDLQILSEDPSQGANSLTPAYACGTWNESEGSEIIDQFDTNYLVDIADRINSNNIGLNFTQTDAFNLFNWCAFENNVRGYSDMCNIFTMDELLKYSYYTDLESYYSDFEGCSVCRAIGSIPFNASVNLLTSKEEDLDQKVWISFTHDTDIINYLSAVGLFDNGKPLTGKHMPFFEHIFRKAWIAPCGARLYTQKFSCNGDSTTQNSTQSFVRYVLNDVVIPMENCNSGPGFSCELSDFVNYAQQRMDGIDYVQQCNSTQYSNETALTFYWDYKTKNYTAPLLLQ</sequence>
<feature type="disulfide bond" evidence="7">
    <location>
        <begin position="216"/>
        <end position="448"/>
    </location>
</feature>
<comment type="caution">
    <text evidence="9">The sequence shown here is derived from an EMBL/GenBank/DDBJ whole genome shotgun (WGS) entry which is preliminary data.</text>
</comment>
<protein>
    <recommendedName>
        <fullName evidence="3">acid phosphatase</fullName>
        <ecNumber evidence="3">3.1.3.2</ecNumber>
    </recommendedName>
</protein>
<evidence type="ECO:0000256" key="3">
    <source>
        <dbReference type="ARBA" id="ARBA00012646"/>
    </source>
</evidence>
<dbReference type="GO" id="GO:0003993">
    <property type="term" value="F:acid phosphatase activity"/>
    <property type="evidence" value="ECO:0007669"/>
    <property type="project" value="UniProtKB-EC"/>
</dbReference>
<evidence type="ECO:0000256" key="8">
    <source>
        <dbReference type="SAM" id="SignalP"/>
    </source>
</evidence>
<feature type="signal peptide" evidence="8">
    <location>
        <begin position="1"/>
        <end position="18"/>
    </location>
</feature>
<evidence type="ECO:0000313" key="10">
    <source>
        <dbReference type="Proteomes" id="UP000750334"/>
    </source>
</evidence>
<dbReference type="PANTHER" id="PTHR20963">
    <property type="entry name" value="MULTIPLE INOSITOL POLYPHOSPHATE PHOSPHATASE-RELATED"/>
    <property type="match status" value="1"/>
</dbReference>
<evidence type="ECO:0000256" key="6">
    <source>
        <dbReference type="PIRSR" id="PIRSR000894-1"/>
    </source>
</evidence>
<organism evidence="9 10">
    <name type="scientific">Maudiozyma exigua</name>
    <name type="common">Yeast</name>
    <name type="synonym">Kazachstania exigua</name>
    <dbReference type="NCBI Taxonomy" id="34358"/>
    <lineage>
        <taxon>Eukaryota</taxon>
        <taxon>Fungi</taxon>
        <taxon>Dikarya</taxon>
        <taxon>Ascomycota</taxon>
        <taxon>Saccharomycotina</taxon>
        <taxon>Saccharomycetes</taxon>
        <taxon>Saccharomycetales</taxon>
        <taxon>Saccharomycetaceae</taxon>
        <taxon>Maudiozyma</taxon>
    </lineage>
</organism>
<feature type="chain" id="PRO_5040194111" description="acid phosphatase" evidence="8">
    <location>
        <begin position="19"/>
        <end position="477"/>
    </location>
</feature>